<dbReference type="InterPro" id="IPR029063">
    <property type="entry name" value="SAM-dependent_MTases_sf"/>
</dbReference>
<keyword evidence="1" id="KW-0489">Methyltransferase</keyword>
<dbReference type="GO" id="GO:0008168">
    <property type="term" value="F:methyltransferase activity"/>
    <property type="evidence" value="ECO:0007669"/>
    <property type="project" value="UniProtKB-KW"/>
</dbReference>
<organism evidence="1 2">
    <name type="scientific">Candidatus Merdivicinus excrementipullorum</name>
    <dbReference type="NCBI Taxonomy" id="2840867"/>
    <lineage>
        <taxon>Bacteria</taxon>
        <taxon>Bacillati</taxon>
        <taxon>Bacillota</taxon>
        <taxon>Clostridia</taxon>
        <taxon>Eubacteriales</taxon>
        <taxon>Oscillospiraceae</taxon>
        <taxon>Oscillospiraceae incertae sedis</taxon>
        <taxon>Candidatus Merdivicinus</taxon>
    </lineage>
</organism>
<accession>A0A9D1FMR6</accession>
<comment type="caution">
    <text evidence="1">The sequence shown here is derived from an EMBL/GenBank/DDBJ whole genome shotgun (WGS) entry which is preliminary data.</text>
</comment>
<dbReference type="PANTHER" id="PTHR35276">
    <property type="entry name" value="S-ADENOSYL-L-METHIONINE-DEPENDENT METHYLTRANSFERASES SUPERFAMILY PROTEIN"/>
    <property type="match status" value="1"/>
</dbReference>
<proteinExistence type="predicted"/>
<reference evidence="1" key="2">
    <citation type="journal article" date="2021" name="PeerJ">
        <title>Extensive microbial diversity within the chicken gut microbiome revealed by metagenomics and culture.</title>
        <authorList>
            <person name="Gilroy R."/>
            <person name="Ravi A."/>
            <person name="Getino M."/>
            <person name="Pursley I."/>
            <person name="Horton D.L."/>
            <person name="Alikhan N.F."/>
            <person name="Baker D."/>
            <person name="Gharbi K."/>
            <person name="Hall N."/>
            <person name="Watson M."/>
            <person name="Adriaenssens E.M."/>
            <person name="Foster-Nyarko E."/>
            <person name="Jarju S."/>
            <person name="Secka A."/>
            <person name="Antonio M."/>
            <person name="Oren A."/>
            <person name="Chaudhuri R.R."/>
            <person name="La Ragione R."/>
            <person name="Hildebrand F."/>
            <person name="Pallen M.J."/>
        </authorList>
    </citation>
    <scope>NUCLEOTIDE SEQUENCE</scope>
    <source>
        <strain evidence="1">CHK199-13235</strain>
    </source>
</reference>
<dbReference type="PANTHER" id="PTHR35276:SF1">
    <property type="entry name" value="TRNA (MNM(5)S(2)U34)-METHYLTRANSFERASE, CHLOROPLASTIC"/>
    <property type="match status" value="1"/>
</dbReference>
<gene>
    <name evidence="1" type="ORF">IAB51_04525</name>
</gene>
<dbReference type="InterPro" id="IPR010719">
    <property type="entry name" value="MnmM_MeTrfase"/>
</dbReference>
<dbReference type="AlphaFoldDB" id="A0A9D1FMR6"/>
<dbReference type="GO" id="GO:0032259">
    <property type="term" value="P:methylation"/>
    <property type="evidence" value="ECO:0007669"/>
    <property type="project" value="UniProtKB-KW"/>
</dbReference>
<keyword evidence="1" id="KW-0808">Transferase</keyword>
<dbReference type="Gene3D" id="3.40.50.150">
    <property type="entry name" value="Vaccinia Virus protein VP39"/>
    <property type="match status" value="1"/>
</dbReference>
<reference evidence="1" key="1">
    <citation type="submission" date="2020-10" db="EMBL/GenBank/DDBJ databases">
        <authorList>
            <person name="Gilroy R."/>
        </authorList>
    </citation>
    <scope>NUCLEOTIDE SEQUENCE</scope>
    <source>
        <strain evidence="1">CHK199-13235</strain>
    </source>
</reference>
<evidence type="ECO:0000313" key="2">
    <source>
        <dbReference type="Proteomes" id="UP000824002"/>
    </source>
</evidence>
<protein>
    <submittedName>
        <fullName evidence="1">Class I SAM-dependent methyltransferase</fullName>
    </submittedName>
</protein>
<dbReference type="EMBL" id="DVJP01000031">
    <property type="protein sequence ID" value="HIS76060.1"/>
    <property type="molecule type" value="Genomic_DNA"/>
</dbReference>
<evidence type="ECO:0000313" key="1">
    <source>
        <dbReference type="EMBL" id="HIS76060.1"/>
    </source>
</evidence>
<dbReference type="CDD" id="cd02440">
    <property type="entry name" value="AdoMet_MTases"/>
    <property type="match status" value="1"/>
</dbReference>
<sequence>MELSAFNTLTIAHRFIEERLVPGSFCIDATAGRGYDTAFLCRLTGPAGKVLAFDIQQEAIDSTRELLEKEGLSSIAELHLDSHHHMEQYAQEETVDCITFNFGYLPKGDHSICTHAQTSIPAIEQGLKLLKPHGIMSLCIYYGGDSGFEEKDALMEYLQTIDSKTYTVLKLEFFNRPNCPPIPVMIMKEA</sequence>
<dbReference type="Proteomes" id="UP000824002">
    <property type="component" value="Unassembled WGS sequence"/>
</dbReference>
<dbReference type="Pfam" id="PF06962">
    <property type="entry name" value="rRNA_methylase"/>
    <property type="match status" value="1"/>
</dbReference>
<name>A0A9D1FMR6_9FIRM</name>
<dbReference type="SUPFAM" id="SSF53335">
    <property type="entry name" value="S-adenosyl-L-methionine-dependent methyltransferases"/>
    <property type="match status" value="1"/>
</dbReference>